<feature type="chain" id="PRO_5037251802" evidence="12">
    <location>
        <begin position="25"/>
        <end position="1089"/>
    </location>
</feature>
<dbReference type="PANTHER" id="PTHR30442:SF0">
    <property type="entry name" value="FE(3+) DICITRATE TRANSPORT PROTEIN FECA"/>
    <property type="match status" value="1"/>
</dbReference>
<evidence type="ECO:0000259" key="14">
    <source>
        <dbReference type="Pfam" id="PF07715"/>
    </source>
</evidence>
<evidence type="ECO:0000256" key="5">
    <source>
        <dbReference type="ARBA" id="ARBA00022692"/>
    </source>
</evidence>
<name>A0A930DG07_NEISI</name>
<evidence type="ECO:0000256" key="12">
    <source>
        <dbReference type="SAM" id="SignalP"/>
    </source>
</evidence>
<dbReference type="InterPro" id="IPR012910">
    <property type="entry name" value="Plug_dom"/>
</dbReference>
<evidence type="ECO:0000256" key="6">
    <source>
        <dbReference type="ARBA" id="ARBA00022729"/>
    </source>
</evidence>
<dbReference type="Proteomes" id="UP000780345">
    <property type="component" value="Unassembled WGS sequence"/>
</dbReference>
<proteinExistence type="inferred from homology"/>
<comment type="similarity">
    <text evidence="2 11">Belongs to the TonB-dependent receptor family.</text>
</comment>
<keyword evidence="7 11" id="KW-0798">TonB box</keyword>
<feature type="signal peptide" evidence="12">
    <location>
        <begin position="1"/>
        <end position="24"/>
    </location>
</feature>
<keyword evidence="10" id="KW-0998">Cell outer membrane</keyword>
<dbReference type="InterPro" id="IPR000531">
    <property type="entry name" value="Beta-barrel_TonB"/>
</dbReference>
<feature type="domain" description="TonB-dependent receptor plug" evidence="14">
    <location>
        <begin position="65"/>
        <end position="161"/>
    </location>
</feature>
<evidence type="ECO:0000256" key="7">
    <source>
        <dbReference type="ARBA" id="ARBA00023077"/>
    </source>
</evidence>
<evidence type="ECO:0000256" key="3">
    <source>
        <dbReference type="ARBA" id="ARBA00022448"/>
    </source>
</evidence>
<dbReference type="GO" id="GO:0033214">
    <property type="term" value="P:siderophore-iron import into cell"/>
    <property type="evidence" value="ECO:0007669"/>
    <property type="project" value="TreeGrafter"/>
</dbReference>
<keyword evidence="8 11" id="KW-0472">Membrane</keyword>
<keyword evidence="3" id="KW-0813">Transport</keyword>
<evidence type="ECO:0000256" key="9">
    <source>
        <dbReference type="ARBA" id="ARBA00023170"/>
    </source>
</evidence>
<reference evidence="15" key="1">
    <citation type="submission" date="2020-04" db="EMBL/GenBank/DDBJ databases">
        <title>Deep metagenomics examines the oral microbiome during advanced dental caries in children, revealing novel taxa and co-occurrences with host molecules.</title>
        <authorList>
            <person name="Baker J.L."/>
            <person name="Morton J.T."/>
            <person name="Dinis M."/>
            <person name="Alvarez R."/>
            <person name="Tran N.C."/>
            <person name="Knight R."/>
            <person name="Edlund A."/>
        </authorList>
    </citation>
    <scope>NUCLEOTIDE SEQUENCE</scope>
    <source>
        <strain evidence="15">JCVI_32_bin.62</strain>
    </source>
</reference>
<dbReference type="InterPro" id="IPR010917">
    <property type="entry name" value="TonB_rcpt_CS"/>
</dbReference>
<evidence type="ECO:0000256" key="1">
    <source>
        <dbReference type="ARBA" id="ARBA00004571"/>
    </source>
</evidence>
<evidence type="ECO:0000313" key="16">
    <source>
        <dbReference type="Proteomes" id="UP000780345"/>
    </source>
</evidence>
<feature type="domain" description="TonB-dependent receptor-like beta-barrel" evidence="13">
    <location>
        <begin position="772"/>
        <end position="1060"/>
    </location>
</feature>
<dbReference type="PROSITE" id="PS01156">
    <property type="entry name" value="TONB_DEPENDENT_REC_2"/>
    <property type="match status" value="1"/>
</dbReference>
<dbReference type="Pfam" id="PF00593">
    <property type="entry name" value="TonB_dep_Rec_b-barrel"/>
    <property type="match status" value="1"/>
</dbReference>
<comment type="caution">
    <text evidence="15">The sequence shown here is derived from an EMBL/GenBank/DDBJ whole genome shotgun (WGS) entry which is preliminary data.</text>
</comment>
<evidence type="ECO:0000259" key="13">
    <source>
        <dbReference type="Pfam" id="PF00593"/>
    </source>
</evidence>
<dbReference type="Pfam" id="PF07715">
    <property type="entry name" value="Plug"/>
    <property type="match status" value="1"/>
</dbReference>
<keyword evidence="9 15" id="KW-0675">Receptor</keyword>
<keyword evidence="5" id="KW-0812">Transmembrane</keyword>
<sequence>MKPVKVNTLAACIAAIGFSPIIYAADNTPTVILDTVTVKGTRNKDEIGKNRVYTREIVNLYKGKNEVETFKGNTVSDLLSGMSGVYSGDARNSGALDPNIRGVQGQGRIPVTIDGTEQAITVWRGYAGANNRNYVDPNIISSVSIEKGPSFSSDMKSGIGGSVALKTIDADDIVPEGQKYGFEVKAEASNNSIKRRENAYEHSVDYRTLPVPAVATGGIWRSFFDDTDRIDQRFNGRNRFGEDKAYRIAAATKQDNFDAMLAYAYRSKGNYFSGKKGAERYGYIGPWTQETLDELKRRQEEAAAKGEKFYGSENMLGAPDISKIGLFYHPGGEVSNTSLETKSWVGKTTFRLPNRQTLKFGLRHTDSTFGEIMPSRIIGPISWDASVLNKIAEWPQAWVKQRSYNIDYSWKPEGSRWIDFDATLWTTRTNSKTNTAGGSPGDTVYEDNKFQIAWDEYDRWQKYTPAERQELLDAGIEAPKPPKSETPNTNGRFNTIEGNAYYARNNRTGFQFSNRMKLSDKLSLTLMGDFQNEKLTSRNDFSDELERGGYDKYREELENSTIRANYGLNEFGVPRNGKRREYNLGFNFRYEPFRWLTLTAGGRYTNFQLQDKSKRLESGTYKTGYPLEMNRGIKYSIGRVATPQEYADYKAIDDALANGSLDYGVLYATEEYAEQRKKHAQIRLLFQTNSQYIPTLTDDREKWVNPNEKVDFYWLKDDKGRLNMQDHPLINGSIPDLHTKVPNPVYDPSIPDSPQFVPKYYNVDASVYTTPMTEAEKQRAMKQKGSGWVPAFSATVNFTDYSRAYLRYTETLRYPSIFEGTYGFSTAAGSFNRMGYGWRPEHAKNWEVGYIHDLTGLLPKMKKADFRINYFHNKTKNVIDRDSNLEFEQFDRQIRSGAELSTRFDTGRVFGSLNVFRSLKNKMCDENFPWTSATEGMVDSSYFVKNGKTMNRPVCNHGGLTDSGYLASALQPRWSIDAELGSRFLANRLETGVRLHYHSRVYENRNDAWQAFYDTFNQYMGSNHKHQHNDMRWQPVTVWDAYLRYKIGKNLTTELVGSNLTNRYYLDPMSRSYLPALGRTIRIGITGKF</sequence>
<protein>
    <submittedName>
        <fullName evidence="15">TonB-dependent receptor</fullName>
    </submittedName>
</protein>
<dbReference type="EMBL" id="JABZQQ010000020">
    <property type="protein sequence ID" value="MBF1264801.1"/>
    <property type="molecule type" value="Genomic_DNA"/>
</dbReference>
<dbReference type="SUPFAM" id="SSF56935">
    <property type="entry name" value="Porins"/>
    <property type="match status" value="1"/>
</dbReference>
<dbReference type="PANTHER" id="PTHR30442">
    <property type="entry name" value="IRON III DICITRATE TRANSPORT PROTEIN FECA"/>
    <property type="match status" value="1"/>
</dbReference>
<comment type="subcellular location">
    <subcellularLocation>
        <location evidence="1">Cell outer membrane</location>
        <topology evidence="1">Multi-pass membrane protein</topology>
    </subcellularLocation>
</comment>
<evidence type="ECO:0000256" key="2">
    <source>
        <dbReference type="ARBA" id="ARBA00009810"/>
    </source>
</evidence>
<accession>A0A930DG07</accession>
<gene>
    <name evidence="15" type="ORF">HXM80_03770</name>
</gene>
<dbReference type="InterPro" id="IPR037066">
    <property type="entry name" value="Plug_dom_sf"/>
</dbReference>
<dbReference type="AlphaFoldDB" id="A0A930DG07"/>
<dbReference type="InterPro" id="IPR036942">
    <property type="entry name" value="Beta-barrel_TonB_sf"/>
</dbReference>
<keyword evidence="4" id="KW-1134">Transmembrane beta strand</keyword>
<evidence type="ECO:0000256" key="8">
    <source>
        <dbReference type="ARBA" id="ARBA00023136"/>
    </source>
</evidence>
<evidence type="ECO:0000256" key="10">
    <source>
        <dbReference type="ARBA" id="ARBA00023237"/>
    </source>
</evidence>
<keyword evidence="6 12" id="KW-0732">Signal</keyword>
<evidence type="ECO:0000256" key="11">
    <source>
        <dbReference type="RuleBase" id="RU003357"/>
    </source>
</evidence>
<organism evidence="15 16">
    <name type="scientific">Neisseria sicca</name>
    <dbReference type="NCBI Taxonomy" id="490"/>
    <lineage>
        <taxon>Bacteria</taxon>
        <taxon>Pseudomonadati</taxon>
        <taxon>Pseudomonadota</taxon>
        <taxon>Betaproteobacteria</taxon>
        <taxon>Neisseriales</taxon>
        <taxon>Neisseriaceae</taxon>
        <taxon>Neisseria</taxon>
    </lineage>
</organism>
<dbReference type="InterPro" id="IPR039426">
    <property type="entry name" value="TonB-dep_rcpt-like"/>
</dbReference>
<evidence type="ECO:0000256" key="4">
    <source>
        <dbReference type="ARBA" id="ARBA00022452"/>
    </source>
</evidence>
<dbReference type="Gene3D" id="2.40.170.20">
    <property type="entry name" value="TonB-dependent receptor, beta-barrel domain"/>
    <property type="match status" value="2"/>
</dbReference>
<evidence type="ECO:0000313" key="15">
    <source>
        <dbReference type="EMBL" id="MBF1264801.1"/>
    </source>
</evidence>
<dbReference type="Gene3D" id="2.170.130.10">
    <property type="entry name" value="TonB-dependent receptor, plug domain"/>
    <property type="match status" value="1"/>
</dbReference>
<dbReference type="GO" id="GO:0009279">
    <property type="term" value="C:cell outer membrane"/>
    <property type="evidence" value="ECO:0007669"/>
    <property type="project" value="UniProtKB-SubCell"/>
</dbReference>